<dbReference type="SUPFAM" id="SSF52540">
    <property type="entry name" value="P-loop containing nucleoside triphosphate hydrolases"/>
    <property type="match status" value="1"/>
</dbReference>
<dbReference type="InterPro" id="IPR027417">
    <property type="entry name" value="P-loop_NTPase"/>
</dbReference>
<feature type="domain" description="PhoH-like protein" evidence="8">
    <location>
        <begin position="141"/>
        <end position="342"/>
    </location>
</feature>
<keyword evidence="5" id="KW-0067">ATP-binding</keyword>
<dbReference type="InterPro" id="IPR003714">
    <property type="entry name" value="PhoH"/>
</dbReference>
<protein>
    <recommendedName>
        <fullName evidence="6">PhoH-like protein</fullName>
    </recommendedName>
</protein>
<gene>
    <name evidence="9" type="ORF">GB864_14655</name>
</gene>
<keyword evidence="4" id="KW-0547">Nucleotide-binding</keyword>
<evidence type="ECO:0000259" key="8">
    <source>
        <dbReference type="Pfam" id="PF02562"/>
    </source>
</evidence>
<name>A0A6I4NZP7_9MICO</name>
<feature type="compositionally biased region" description="Basic and acidic residues" evidence="7">
    <location>
        <begin position="353"/>
        <end position="383"/>
    </location>
</feature>
<feature type="compositionally biased region" description="Basic and acidic residues" evidence="7">
    <location>
        <begin position="1"/>
        <end position="23"/>
    </location>
</feature>
<reference evidence="9 10" key="1">
    <citation type="submission" date="2019-12" db="EMBL/GenBank/DDBJ databases">
        <authorList>
            <person name="Kim Y.S."/>
        </authorList>
    </citation>
    <scope>NUCLEOTIDE SEQUENCE [LARGE SCALE GENOMIC DNA]</scope>
    <source>
        <strain evidence="9 10">MMS17-SY077</strain>
    </source>
</reference>
<dbReference type="GO" id="GO:0005829">
    <property type="term" value="C:cytosol"/>
    <property type="evidence" value="ECO:0007669"/>
    <property type="project" value="TreeGrafter"/>
</dbReference>
<dbReference type="Pfam" id="PF02562">
    <property type="entry name" value="PhoH"/>
    <property type="match status" value="1"/>
</dbReference>
<dbReference type="AlphaFoldDB" id="A0A6I4NZP7"/>
<dbReference type="InterPro" id="IPR051451">
    <property type="entry name" value="PhoH2-like"/>
</dbReference>
<dbReference type="Proteomes" id="UP000438182">
    <property type="component" value="Unassembled WGS sequence"/>
</dbReference>
<evidence type="ECO:0000256" key="1">
    <source>
        <dbReference type="ARBA" id="ARBA00004496"/>
    </source>
</evidence>
<evidence type="ECO:0000313" key="10">
    <source>
        <dbReference type="Proteomes" id="UP000438182"/>
    </source>
</evidence>
<comment type="subcellular location">
    <subcellularLocation>
        <location evidence="1">Cytoplasm</location>
    </subcellularLocation>
</comment>
<evidence type="ECO:0000256" key="5">
    <source>
        <dbReference type="ARBA" id="ARBA00022840"/>
    </source>
</evidence>
<dbReference type="PANTHER" id="PTHR30473">
    <property type="entry name" value="PROTEIN PHOH"/>
    <property type="match status" value="1"/>
</dbReference>
<keyword evidence="3" id="KW-0963">Cytoplasm</keyword>
<dbReference type="EMBL" id="WSTA01000079">
    <property type="protein sequence ID" value="MWB99790.1"/>
    <property type="molecule type" value="Genomic_DNA"/>
</dbReference>
<keyword evidence="10" id="KW-1185">Reference proteome</keyword>
<evidence type="ECO:0000256" key="6">
    <source>
        <dbReference type="ARBA" id="ARBA00039970"/>
    </source>
</evidence>
<dbReference type="Gene3D" id="3.40.50.300">
    <property type="entry name" value="P-loop containing nucleotide triphosphate hydrolases"/>
    <property type="match status" value="1"/>
</dbReference>
<dbReference type="PANTHER" id="PTHR30473:SF1">
    <property type="entry name" value="PHOH-LIKE PROTEIN"/>
    <property type="match status" value="1"/>
</dbReference>
<accession>A0A6I4NZP7</accession>
<feature type="region of interest" description="Disordered" evidence="7">
    <location>
        <begin position="349"/>
        <end position="383"/>
    </location>
</feature>
<comment type="caution">
    <text evidence="9">The sequence shown here is derived from an EMBL/GenBank/DDBJ whole genome shotgun (WGS) entry which is preliminary data.</text>
</comment>
<dbReference type="FunFam" id="3.40.50.300:FF:000013">
    <property type="entry name" value="PhoH family ATPase"/>
    <property type="match status" value="1"/>
</dbReference>
<organism evidence="9 10">
    <name type="scientific">Agromyces seonyuensis</name>
    <dbReference type="NCBI Taxonomy" id="2662446"/>
    <lineage>
        <taxon>Bacteria</taxon>
        <taxon>Bacillati</taxon>
        <taxon>Actinomycetota</taxon>
        <taxon>Actinomycetes</taxon>
        <taxon>Micrococcales</taxon>
        <taxon>Microbacteriaceae</taxon>
        <taxon>Agromyces</taxon>
    </lineage>
</organism>
<evidence type="ECO:0000256" key="2">
    <source>
        <dbReference type="ARBA" id="ARBA00010393"/>
    </source>
</evidence>
<evidence type="ECO:0000256" key="4">
    <source>
        <dbReference type="ARBA" id="ARBA00022741"/>
    </source>
</evidence>
<feature type="region of interest" description="Disordered" evidence="7">
    <location>
        <begin position="1"/>
        <end position="28"/>
    </location>
</feature>
<proteinExistence type="inferred from homology"/>
<evidence type="ECO:0000256" key="3">
    <source>
        <dbReference type="ARBA" id="ARBA00022490"/>
    </source>
</evidence>
<dbReference type="GO" id="GO:0005524">
    <property type="term" value="F:ATP binding"/>
    <property type="evidence" value="ECO:0007669"/>
    <property type="project" value="UniProtKB-KW"/>
</dbReference>
<comment type="similarity">
    <text evidence="2">Belongs to the PhoH family.</text>
</comment>
<evidence type="ECO:0000256" key="7">
    <source>
        <dbReference type="SAM" id="MobiDB-lite"/>
    </source>
</evidence>
<sequence>MCSPADSRRARLPDSERPGRDRIDADEEAVTRPVAEARLEIDGVAMVRLLGPQDRLLTTIEREHPDVDVHVRGNEIVLRGAPDEVGRVRRLIEELQELVRTGVDPSPTEVVSSKRIIDRDPTARPSAMLGEVILQRGGKTIRPMTAGQRDYVDAIDEHTVTFGIGPAGTGKTYLAMAKAVQALMRKEVSRIILSRPAIEAGERLGFLPGTLTDKIDPYLRPLYDALNEMMDPELVPKLLAAGTVEVAPLAYMRGRTLNDSFVILDEAQNTTPEQMKMFLTRLGFGSKMVVTGDITQVDLPTASSGLRLVTRILDRIDDIAFQRLTSEDVVRHSLVGRIVDAYTEYDQKQQAGRYEREQAREFANRAERRGRAPRDHQQRRGIS</sequence>
<evidence type="ECO:0000313" key="9">
    <source>
        <dbReference type="EMBL" id="MWB99790.1"/>
    </source>
</evidence>